<protein>
    <submittedName>
        <fullName evidence="1">Uncharacterized protein</fullName>
    </submittedName>
</protein>
<evidence type="ECO:0000313" key="2">
    <source>
        <dbReference type="Proteomes" id="UP000245119"/>
    </source>
</evidence>
<gene>
    <name evidence="1" type="ORF">C0Q70_19289</name>
</gene>
<reference evidence="1 2" key="1">
    <citation type="submission" date="2018-04" db="EMBL/GenBank/DDBJ databases">
        <title>The genome of golden apple snail Pomacea canaliculata provides insight into stress tolerance and invasive adaptation.</title>
        <authorList>
            <person name="Liu C."/>
            <person name="Liu B."/>
            <person name="Ren Y."/>
            <person name="Zhang Y."/>
            <person name="Wang H."/>
            <person name="Li S."/>
            <person name="Jiang F."/>
            <person name="Yin L."/>
            <person name="Zhang G."/>
            <person name="Qian W."/>
            <person name="Fan W."/>
        </authorList>
    </citation>
    <scope>NUCLEOTIDE SEQUENCE [LARGE SCALE GENOMIC DNA]</scope>
    <source>
        <strain evidence="1">SZHN2017</strain>
        <tissue evidence="1">Muscle</tissue>
    </source>
</reference>
<dbReference type="Proteomes" id="UP000245119">
    <property type="component" value="Linkage Group LG12"/>
</dbReference>
<name>A0A2T7NIX2_POMCA</name>
<organism evidence="1 2">
    <name type="scientific">Pomacea canaliculata</name>
    <name type="common">Golden apple snail</name>
    <dbReference type="NCBI Taxonomy" id="400727"/>
    <lineage>
        <taxon>Eukaryota</taxon>
        <taxon>Metazoa</taxon>
        <taxon>Spiralia</taxon>
        <taxon>Lophotrochozoa</taxon>
        <taxon>Mollusca</taxon>
        <taxon>Gastropoda</taxon>
        <taxon>Caenogastropoda</taxon>
        <taxon>Architaenioglossa</taxon>
        <taxon>Ampullarioidea</taxon>
        <taxon>Ampullariidae</taxon>
        <taxon>Pomacea</taxon>
    </lineage>
</organism>
<evidence type="ECO:0000313" key="1">
    <source>
        <dbReference type="EMBL" id="PVD21123.1"/>
    </source>
</evidence>
<dbReference type="EMBL" id="PZQS01000012">
    <property type="protein sequence ID" value="PVD21123.1"/>
    <property type="molecule type" value="Genomic_DNA"/>
</dbReference>
<proteinExistence type="predicted"/>
<comment type="caution">
    <text evidence="1">The sequence shown here is derived from an EMBL/GenBank/DDBJ whole genome shotgun (WGS) entry which is preliminary data.</text>
</comment>
<keyword evidence="2" id="KW-1185">Reference proteome</keyword>
<dbReference type="AlphaFoldDB" id="A0A2T7NIX2"/>
<accession>A0A2T7NIX2</accession>
<sequence length="190" mass="21247">MPTKAIVTTHNCHSVFLPVGAAVEGWWGRVGRWVKKVHPCVKEKALKTGKKLCSKGSHTRWRFPGLGRQLEEHRTLKQWVGGVGGWGGGEGLYVSRSQLEKLSTLVFAKATEKPGKKELNWVKMGLWVEKQSYRYNDLLIAVLAVEAAGLISQNIIATRIRTLDVTRTQTARCDTSNKAKENSQRPRTLV</sequence>